<evidence type="ECO:0000313" key="1">
    <source>
        <dbReference type="EMBL" id="NUB43641.1"/>
    </source>
</evidence>
<gene>
    <name evidence="1" type="ORF">GEU84_004525</name>
</gene>
<evidence type="ECO:0000313" key="2">
    <source>
        <dbReference type="Proteomes" id="UP000484076"/>
    </source>
</evidence>
<reference evidence="1" key="1">
    <citation type="submission" date="2020-05" db="EMBL/GenBank/DDBJ databases">
        <title>Fertoebacter nigrum gen. nov., sp. nov., a new member of the family Rhodobacteraceae.</title>
        <authorList>
            <person name="Szuroczki S."/>
            <person name="Abbaszade G."/>
            <person name="Buni D."/>
            <person name="Schumann P."/>
            <person name="Toth E."/>
        </authorList>
    </citation>
    <scope>NUCLEOTIDE SEQUENCE</scope>
    <source>
        <strain evidence="1">RG-N-1a</strain>
    </source>
</reference>
<accession>A0A8X8KNC5</accession>
<dbReference type="RefSeq" id="WP_152824297.1">
    <property type="nucleotide sequence ID" value="NZ_WHUT02000002.1"/>
</dbReference>
<dbReference type="AlphaFoldDB" id="A0A8X8KNC5"/>
<protein>
    <submittedName>
        <fullName evidence="1">Uncharacterized protein</fullName>
    </submittedName>
</protein>
<name>A0A8X8KNC5_9RHOB</name>
<dbReference type="Proteomes" id="UP000484076">
    <property type="component" value="Unassembled WGS sequence"/>
</dbReference>
<sequence>MLVHHSGKDVGKGARGHSSLRAAIDTEIELTRDDLGQITAEVTKQRDGPTGYRFSYVLQQVELGLDQDGDPVTTCLVEPAETAQAGRVAVSGAARSALDLLDKTIAESGVEMRKPQYPAGPCVGVDLWREACLEPGAISASDDKEVRARAFRKCRDHLTDAKVVLVRDDLVWRVQP</sequence>
<dbReference type="EMBL" id="WHUT02000002">
    <property type="protein sequence ID" value="NUB43641.1"/>
    <property type="molecule type" value="Genomic_DNA"/>
</dbReference>
<proteinExistence type="predicted"/>
<organism evidence="1 2">
    <name type="scientific">Fertoeibacter niger</name>
    <dbReference type="NCBI Taxonomy" id="2656921"/>
    <lineage>
        <taxon>Bacteria</taxon>
        <taxon>Pseudomonadati</taxon>
        <taxon>Pseudomonadota</taxon>
        <taxon>Alphaproteobacteria</taxon>
        <taxon>Rhodobacterales</taxon>
        <taxon>Paracoccaceae</taxon>
        <taxon>Fertoeibacter</taxon>
    </lineage>
</organism>
<comment type="caution">
    <text evidence="1">The sequence shown here is derived from an EMBL/GenBank/DDBJ whole genome shotgun (WGS) entry which is preliminary data.</text>
</comment>
<keyword evidence="2" id="KW-1185">Reference proteome</keyword>